<sequence length="114" mass="12664">MRSAKAIMTITDNAAFRIKELVRAKNSADSLSVKIGVRRRGCNGLTYTMNYASEEDKYDEVIEDKGVKVIVDSTAIMFLIGTEMDYIDTDIKSEFVFNNPNSKGECGCGESFTI</sequence>
<keyword evidence="3" id="KW-0408">Iron</keyword>
<evidence type="ECO:0000313" key="6">
    <source>
        <dbReference type="Proteomes" id="UP001295684"/>
    </source>
</evidence>
<dbReference type="AlphaFoldDB" id="A0AAD1Y6D7"/>
<dbReference type="EMBL" id="CAMPGE010028063">
    <property type="protein sequence ID" value="CAI2385620.1"/>
    <property type="molecule type" value="Genomic_DNA"/>
</dbReference>
<dbReference type="InterPro" id="IPR017870">
    <property type="entry name" value="FeS_cluster_insertion_CS"/>
</dbReference>
<dbReference type="Pfam" id="PF01521">
    <property type="entry name" value="Fe-S_biosyn"/>
    <property type="match status" value="1"/>
</dbReference>
<evidence type="ECO:0000256" key="2">
    <source>
        <dbReference type="ARBA" id="ARBA00006718"/>
    </source>
</evidence>
<organism evidence="5 6">
    <name type="scientific">Euplotes crassus</name>
    <dbReference type="NCBI Taxonomy" id="5936"/>
    <lineage>
        <taxon>Eukaryota</taxon>
        <taxon>Sar</taxon>
        <taxon>Alveolata</taxon>
        <taxon>Ciliophora</taxon>
        <taxon>Intramacronucleata</taxon>
        <taxon>Spirotrichea</taxon>
        <taxon>Hypotrichia</taxon>
        <taxon>Euplotida</taxon>
        <taxon>Euplotidae</taxon>
        <taxon>Moneuplotes</taxon>
    </lineage>
</organism>
<evidence type="ECO:0000256" key="3">
    <source>
        <dbReference type="ARBA" id="ARBA00022485"/>
    </source>
</evidence>
<comment type="pathway">
    <text evidence="1">Cofactor biosynthesis; iron-sulfur cluster biosynthesis.</text>
</comment>
<keyword evidence="3" id="KW-0411">Iron-sulfur</keyword>
<dbReference type="GO" id="GO:0005739">
    <property type="term" value="C:mitochondrion"/>
    <property type="evidence" value="ECO:0007669"/>
    <property type="project" value="TreeGrafter"/>
</dbReference>
<keyword evidence="6" id="KW-1185">Reference proteome</keyword>
<dbReference type="InterPro" id="IPR016092">
    <property type="entry name" value="ATAP"/>
</dbReference>
<dbReference type="GO" id="GO:0016226">
    <property type="term" value="P:iron-sulfur cluster assembly"/>
    <property type="evidence" value="ECO:0007669"/>
    <property type="project" value="InterPro"/>
</dbReference>
<comment type="similarity">
    <text evidence="2">Belongs to the HesB/IscA family.</text>
</comment>
<reference evidence="5" key="1">
    <citation type="submission" date="2023-07" db="EMBL/GenBank/DDBJ databases">
        <authorList>
            <consortium name="AG Swart"/>
            <person name="Singh M."/>
            <person name="Singh A."/>
            <person name="Seah K."/>
            <person name="Emmerich C."/>
        </authorList>
    </citation>
    <scope>NUCLEOTIDE SEQUENCE</scope>
    <source>
        <strain evidence="5">DP1</strain>
    </source>
</reference>
<dbReference type="PANTHER" id="PTHR10072:SF41">
    <property type="entry name" value="IRON-SULFUR CLUSTER ASSEMBLY 1 HOMOLOG, MITOCHONDRIAL"/>
    <property type="match status" value="1"/>
</dbReference>
<evidence type="ECO:0000313" key="5">
    <source>
        <dbReference type="EMBL" id="CAI2385620.1"/>
    </source>
</evidence>
<dbReference type="FunFam" id="2.60.300.12:FF:000001">
    <property type="entry name" value="Iron-binding protein IscA"/>
    <property type="match status" value="1"/>
</dbReference>
<dbReference type="InterPro" id="IPR035903">
    <property type="entry name" value="HesB-like_dom_sf"/>
</dbReference>
<dbReference type="GO" id="GO:0051539">
    <property type="term" value="F:4 iron, 4 sulfur cluster binding"/>
    <property type="evidence" value="ECO:0007669"/>
    <property type="project" value="UniProtKB-KW"/>
</dbReference>
<name>A0AAD1Y6D7_EUPCR</name>
<dbReference type="PROSITE" id="PS01152">
    <property type="entry name" value="HESB"/>
    <property type="match status" value="1"/>
</dbReference>
<dbReference type="GO" id="GO:0051537">
    <property type="term" value="F:2 iron, 2 sulfur cluster binding"/>
    <property type="evidence" value="ECO:0007669"/>
    <property type="project" value="TreeGrafter"/>
</dbReference>
<evidence type="ECO:0000256" key="1">
    <source>
        <dbReference type="ARBA" id="ARBA00005151"/>
    </source>
</evidence>
<proteinExistence type="inferred from homology"/>
<dbReference type="NCBIfam" id="TIGR00049">
    <property type="entry name" value="iron-sulfur cluster assembly accessory protein"/>
    <property type="match status" value="1"/>
</dbReference>
<keyword evidence="3" id="KW-0479">Metal-binding</keyword>
<comment type="caution">
    <text evidence="5">The sequence shown here is derived from an EMBL/GenBank/DDBJ whole genome shotgun (WGS) entry which is preliminary data.</text>
</comment>
<evidence type="ECO:0000259" key="4">
    <source>
        <dbReference type="Pfam" id="PF01521"/>
    </source>
</evidence>
<protein>
    <recommendedName>
        <fullName evidence="4">Core domain-containing protein</fullName>
    </recommendedName>
</protein>
<dbReference type="InterPro" id="IPR000361">
    <property type="entry name" value="ATAP_core_dom"/>
</dbReference>
<dbReference type="PANTHER" id="PTHR10072">
    <property type="entry name" value="IRON-SULFUR CLUSTER ASSEMBLY PROTEIN"/>
    <property type="match status" value="1"/>
</dbReference>
<dbReference type="Proteomes" id="UP001295684">
    <property type="component" value="Unassembled WGS sequence"/>
</dbReference>
<gene>
    <name evidence="5" type="ORF">ECRASSUSDP1_LOCUS27200</name>
</gene>
<dbReference type="Gene3D" id="2.60.300.12">
    <property type="entry name" value="HesB-like domain"/>
    <property type="match status" value="1"/>
</dbReference>
<dbReference type="InterPro" id="IPR050322">
    <property type="entry name" value="Fe-S_cluster_asmbl/transfer"/>
</dbReference>
<dbReference type="SUPFAM" id="SSF89360">
    <property type="entry name" value="HesB-like domain"/>
    <property type="match status" value="1"/>
</dbReference>
<keyword evidence="3" id="KW-0004">4Fe-4S</keyword>
<feature type="domain" description="Core" evidence="4">
    <location>
        <begin position="8"/>
        <end position="110"/>
    </location>
</feature>
<accession>A0AAD1Y6D7</accession>